<dbReference type="PANTHER" id="PTHR10992:SF943">
    <property type="entry name" value="METHYLESTERASE 10"/>
    <property type="match status" value="1"/>
</dbReference>
<dbReference type="InterPro" id="IPR000073">
    <property type="entry name" value="AB_hydrolase_1"/>
</dbReference>
<dbReference type="GO" id="GO:0080030">
    <property type="term" value="F:methyl indole-3-acetate esterase activity"/>
    <property type="evidence" value="ECO:0007669"/>
    <property type="project" value="TreeGrafter"/>
</dbReference>
<dbReference type="InterPro" id="IPR029058">
    <property type="entry name" value="AB_hydrolase_fold"/>
</dbReference>
<proteinExistence type="predicted"/>
<organism evidence="2 3">
    <name type="scientific">Malus domestica</name>
    <name type="common">Apple</name>
    <name type="synonym">Pyrus malus</name>
    <dbReference type="NCBI Taxonomy" id="3750"/>
    <lineage>
        <taxon>Eukaryota</taxon>
        <taxon>Viridiplantae</taxon>
        <taxon>Streptophyta</taxon>
        <taxon>Embryophyta</taxon>
        <taxon>Tracheophyta</taxon>
        <taxon>Spermatophyta</taxon>
        <taxon>Magnoliopsida</taxon>
        <taxon>eudicotyledons</taxon>
        <taxon>Gunneridae</taxon>
        <taxon>Pentapetalae</taxon>
        <taxon>rosids</taxon>
        <taxon>fabids</taxon>
        <taxon>Rosales</taxon>
        <taxon>Rosaceae</taxon>
        <taxon>Amygdaloideae</taxon>
        <taxon>Maleae</taxon>
        <taxon>Malus</taxon>
    </lineage>
</organism>
<dbReference type="GO" id="GO:0009696">
    <property type="term" value="P:salicylic acid metabolic process"/>
    <property type="evidence" value="ECO:0007669"/>
    <property type="project" value="TreeGrafter"/>
</dbReference>
<dbReference type="Gene3D" id="3.40.50.1820">
    <property type="entry name" value="alpha/beta hydrolase"/>
    <property type="match status" value="2"/>
</dbReference>
<dbReference type="GO" id="GO:0080031">
    <property type="term" value="F:methyl salicylate esterase activity"/>
    <property type="evidence" value="ECO:0007669"/>
    <property type="project" value="TreeGrafter"/>
</dbReference>
<comment type="caution">
    <text evidence="2">The sequence shown here is derived from an EMBL/GenBank/DDBJ whole genome shotgun (WGS) entry which is preliminary data.</text>
</comment>
<dbReference type="GO" id="GO:0009694">
    <property type="term" value="P:jasmonic acid metabolic process"/>
    <property type="evidence" value="ECO:0007669"/>
    <property type="project" value="TreeGrafter"/>
</dbReference>
<evidence type="ECO:0000259" key="1">
    <source>
        <dbReference type="Pfam" id="PF00561"/>
    </source>
</evidence>
<evidence type="ECO:0000313" key="3">
    <source>
        <dbReference type="Proteomes" id="UP000290289"/>
    </source>
</evidence>
<sequence length="227" mass="25643">MFALLSHKLLSRNMQNAKHFVLVHGTCLGAWCWYKLVALLRHASHRVTALDLGGSGIHSNQIHEVTSIWDYVQPLMEFLGSIPEDEKVILVGHSYGGLPISLAMEMFPQKISVAVFVTAYLPHYTFPPGVLIQEDLELAKMLIRPSGMFLEDMNKEGLLTEAKFGSVTRVFVVCEEDEVMKEEFQRWMIENGPNAEVRLIREAGHMVMLTKPIELCQCLCEVAMKTP</sequence>
<evidence type="ECO:0000313" key="2">
    <source>
        <dbReference type="EMBL" id="RXI07223.1"/>
    </source>
</evidence>
<dbReference type="InterPro" id="IPR045889">
    <property type="entry name" value="MES/HNL"/>
</dbReference>
<dbReference type="Pfam" id="PF00561">
    <property type="entry name" value="Abhydrolase_1"/>
    <property type="match status" value="1"/>
</dbReference>
<feature type="domain" description="AB hydrolase-1" evidence="1">
    <location>
        <begin position="19"/>
        <end position="126"/>
    </location>
</feature>
<dbReference type="EMBL" id="RDQH01000328">
    <property type="protein sequence ID" value="RXI07223.1"/>
    <property type="molecule type" value="Genomic_DNA"/>
</dbReference>
<protein>
    <recommendedName>
        <fullName evidence="1">AB hydrolase-1 domain-containing protein</fullName>
    </recommendedName>
</protein>
<gene>
    <name evidence="2" type="ORF">DVH24_026359</name>
</gene>
<keyword evidence="3" id="KW-1185">Reference proteome</keyword>
<dbReference type="Proteomes" id="UP000290289">
    <property type="component" value="Chromosome 2"/>
</dbReference>
<dbReference type="AlphaFoldDB" id="A0A498KPJ7"/>
<dbReference type="PANTHER" id="PTHR10992">
    <property type="entry name" value="METHYLESTERASE FAMILY MEMBER"/>
    <property type="match status" value="1"/>
</dbReference>
<reference evidence="2 3" key="1">
    <citation type="submission" date="2018-10" db="EMBL/GenBank/DDBJ databases">
        <title>A high-quality apple genome assembly.</title>
        <authorList>
            <person name="Hu J."/>
        </authorList>
    </citation>
    <scope>NUCLEOTIDE SEQUENCE [LARGE SCALE GENOMIC DNA]</scope>
    <source>
        <strain evidence="3">cv. HFTH1</strain>
        <tissue evidence="2">Young leaf</tissue>
    </source>
</reference>
<accession>A0A498KPJ7</accession>
<name>A0A498KPJ7_MALDO</name>
<dbReference type="SUPFAM" id="SSF53474">
    <property type="entry name" value="alpha/beta-Hydrolases"/>
    <property type="match status" value="1"/>
</dbReference>
<dbReference type="GO" id="GO:0080032">
    <property type="term" value="F:methyl jasmonate esterase activity"/>
    <property type="evidence" value="ECO:0007669"/>
    <property type="project" value="TreeGrafter"/>
</dbReference>